<protein>
    <submittedName>
        <fullName evidence="1">Uncharacterized protein</fullName>
    </submittedName>
</protein>
<keyword evidence="2" id="KW-1185">Reference proteome</keyword>
<organism evidence="1 2">
    <name type="scientific">Adhaeribacter pallidiroseus</name>
    <dbReference type="NCBI Taxonomy" id="2072847"/>
    <lineage>
        <taxon>Bacteria</taxon>
        <taxon>Pseudomonadati</taxon>
        <taxon>Bacteroidota</taxon>
        <taxon>Cytophagia</taxon>
        <taxon>Cytophagales</taxon>
        <taxon>Hymenobacteraceae</taxon>
        <taxon>Adhaeribacter</taxon>
    </lineage>
</organism>
<dbReference type="RefSeq" id="WP_115373070.1">
    <property type="nucleotide sequence ID" value="NZ_QASA01000001.1"/>
</dbReference>
<dbReference type="Proteomes" id="UP000253919">
    <property type="component" value="Unassembled WGS sequence"/>
</dbReference>
<accession>A0A369QLW0</accession>
<evidence type="ECO:0000313" key="2">
    <source>
        <dbReference type="Proteomes" id="UP000253919"/>
    </source>
</evidence>
<name>A0A369QLW0_9BACT</name>
<evidence type="ECO:0000313" key="1">
    <source>
        <dbReference type="EMBL" id="RDC63829.1"/>
    </source>
</evidence>
<gene>
    <name evidence="1" type="ORF">AHMF7616_02438</name>
</gene>
<sequence length="60" mass="7019">MHISKEEFEQNFQETIDLVLSQLAEHPEVAPDKFYSVVCMLENLAFFSPVLYQALRESKK</sequence>
<dbReference type="AlphaFoldDB" id="A0A369QLW0"/>
<proteinExistence type="predicted"/>
<comment type="caution">
    <text evidence="1">The sequence shown here is derived from an EMBL/GenBank/DDBJ whole genome shotgun (WGS) entry which is preliminary data.</text>
</comment>
<dbReference type="EMBL" id="QASA01000001">
    <property type="protein sequence ID" value="RDC63829.1"/>
    <property type="molecule type" value="Genomic_DNA"/>
</dbReference>
<reference evidence="1 2" key="1">
    <citation type="submission" date="2018-04" db="EMBL/GenBank/DDBJ databases">
        <title>Adhaeribacter sp. HMF7616 genome sequencing and assembly.</title>
        <authorList>
            <person name="Kang H."/>
            <person name="Kang J."/>
            <person name="Cha I."/>
            <person name="Kim H."/>
            <person name="Joh K."/>
        </authorList>
    </citation>
    <scope>NUCLEOTIDE SEQUENCE [LARGE SCALE GENOMIC DNA]</scope>
    <source>
        <strain evidence="1 2">HMF7616</strain>
    </source>
</reference>
<dbReference type="OrthoDB" id="853975at2"/>